<sequence length="252" mass="26127">MDDRISANARKLLAAGVAGDSTSHGAENNLYKIGLLVEGDPNNTYGMEGLLRGVTFEEAYEAVSGKIGHPPDAEETPGRGRIDPARTAAALLEAGGRIRRVAGAGGRLVFATGHPGALLLYYLDLAAWAEDLGAKVLAARTEGRYGRRGLPLDWAGPVGTLGNGASLSHTHDPEPMRDVLQRVGPVDLVVADHGFAGAAVAAGVPTVGVMDTNDPAFAVAARRGADLTAVPMDDNRPLNSYAAALEVLQEGF</sequence>
<reference evidence="1" key="1">
    <citation type="submission" date="2020-02" db="EMBL/GenBank/DDBJ databases">
        <authorList>
            <person name="Meier V. D."/>
        </authorList>
    </citation>
    <scope>NUCLEOTIDE SEQUENCE</scope>
    <source>
        <strain evidence="1">AVDCRST_MAG02</strain>
    </source>
</reference>
<protein>
    <recommendedName>
        <fullName evidence="2">Phosphatase</fullName>
    </recommendedName>
</protein>
<dbReference type="Pfam" id="PF15698">
    <property type="entry name" value="Phosphatase"/>
    <property type="match status" value="1"/>
</dbReference>
<evidence type="ECO:0008006" key="2">
    <source>
        <dbReference type="Google" id="ProtNLM"/>
    </source>
</evidence>
<evidence type="ECO:0000313" key="1">
    <source>
        <dbReference type="EMBL" id="CAA9461469.1"/>
    </source>
</evidence>
<dbReference type="AlphaFoldDB" id="A0A6J4R1H9"/>
<dbReference type="InterPro" id="IPR031423">
    <property type="entry name" value="Phosphatase_SCO2771"/>
</dbReference>
<accession>A0A6J4R1H9</accession>
<organism evidence="1">
    <name type="scientific">uncultured Rubrobacteraceae bacterium</name>
    <dbReference type="NCBI Taxonomy" id="349277"/>
    <lineage>
        <taxon>Bacteria</taxon>
        <taxon>Bacillati</taxon>
        <taxon>Actinomycetota</taxon>
        <taxon>Rubrobacteria</taxon>
        <taxon>Rubrobacterales</taxon>
        <taxon>Rubrobacteraceae</taxon>
        <taxon>environmental samples</taxon>
    </lineage>
</organism>
<dbReference type="EMBL" id="CADCVH010000079">
    <property type="protein sequence ID" value="CAA9461469.1"/>
    <property type="molecule type" value="Genomic_DNA"/>
</dbReference>
<gene>
    <name evidence="1" type="ORF">AVDCRST_MAG02-3025</name>
</gene>
<name>A0A6J4R1H9_9ACTN</name>
<proteinExistence type="predicted"/>